<sequence length="101" mass="11437">MPRQKQPEAPKARQRQYFGRLRVNLPNNSFLESHNPLHTPVSPLSPVDQVVSAGRGVGRKVPNTRGQIDTINCWDAMKWHHIERRSGISGVVVGKRGFKFI</sequence>
<name>A0AAV4PFC3_CAEEX</name>
<evidence type="ECO:0000313" key="1">
    <source>
        <dbReference type="EMBL" id="GIX93822.1"/>
    </source>
</evidence>
<reference evidence="1 2" key="1">
    <citation type="submission" date="2021-06" db="EMBL/GenBank/DDBJ databases">
        <title>Caerostris extrusa draft genome.</title>
        <authorList>
            <person name="Kono N."/>
            <person name="Arakawa K."/>
        </authorList>
    </citation>
    <scope>NUCLEOTIDE SEQUENCE [LARGE SCALE GENOMIC DNA]</scope>
</reference>
<gene>
    <name evidence="1" type="ORF">CEXT_362861</name>
</gene>
<proteinExistence type="predicted"/>
<evidence type="ECO:0000313" key="2">
    <source>
        <dbReference type="Proteomes" id="UP001054945"/>
    </source>
</evidence>
<dbReference type="Proteomes" id="UP001054945">
    <property type="component" value="Unassembled WGS sequence"/>
</dbReference>
<dbReference type="AlphaFoldDB" id="A0AAV4PFC3"/>
<dbReference type="EMBL" id="BPLR01004301">
    <property type="protein sequence ID" value="GIX93822.1"/>
    <property type="molecule type" value="Genomic_DNA"/>
</dbReference>
<keyword evidence="2" id="KW-1185">Reference proteome</keyword>
<protein>
    <submittedName>
        <fullName evidence="1">Uncharacterized protein</fullName>
    </submittedName>
</protein>
<organism evidence="1 2">
    <name type="scientific">Caerostris extrusa</name>
    <name type="common">Bark spider</name>
    <name type="synonym">Caerostris bankana</name>
    <dbReference type="NCBI Taxonomy" id="172846"/>
    <lineage>
        <taxon>Eukaryota</taxon>
        <taxon>Metazoa</taxon>
        <taxon>Ecdysozoa</taxon>
        <taxon>Arthropoda</taxon>
        <taxon>Chelicerata</taxon>
        <taxon>Arachnida</taxon>
        <taxon>Araneae</taxon>
        <taxon>Araneomorphae</taxon>
        <taxon>Entelegynae</taxon>
        <taxon>Araneoidea</taxon>
        <taxon>Araneidae</taxon>
        <taxon>Caerostris</taxon>
    </lineage>
</organism>
<accession>A0AAV4PFC3</accession>
<comment type="caution">
    <text evidence="1">The sequence shown here is derived from an EMBL/GenBank/DDBJ whole genome shotgun (WGS) entry which is preliminary data.</text>
</comment>